<dbReference type="PANTHER" id="PTHR10231">
    <property type="entry name" value="NUCLEOTIDE-SUGAR TRANSMEMBRANE TRANSPORTER"/>
    <property type="match status" value="1"/>
</dbReference>
<dbReference type="eggNOG" id="KOG2234">
    <property type="taxonomic scope" value="Eukaryota"/>
</dbReference>
<dbReference type="STRING" id="7897.ENSLACP00000007855"/>
<name>H3ADY4_LATCH</name>
<accession>H3ADY4</accession>
<organism evidence="8 9">
    <name type="scientific">Latimeria chalumnae</name>
    <name type="common">Coelacanth</name>
    <dbReference type="NCBI Taxonomy" id="7897"/>
    <lineage>
        <taxon>Eukaryota</taxon>
        <taxon>Metazoa</taxon>
        <taxon>Chordata</taxon>
        <taxon>Craniata</taxon>
        <taxon>Vertebrata</taxon>
        <taxon>Euteleostomi</taxon>
        <taxon>Coelacanthiformes</taxon>
        <taxon>Coelacanthidae</taxon>
        <taxon>Latimeria</taxon>
    </lineage>
</organism>
<keyword evidence="5 7" id="KW-1133">Transmembrane helix</keyword>
<evidence type="ECO:0000256" key="1">
    <source>
        <dbReference type="ARBA" id="ARBA00004653"/>
    </source>
</evidence>
<reference evidence="8" key="3">
    <citation type="submission" date="2025-09" db="UniProtKB">
        <authorList>
            <consortium name="Ensembl"/>
        </authorList>
    </citation>
    <scope>IDENTIFICATION</scope>
</reference>
<sequence length="321" mass="35713">MIVIKNLHAGSPTAPKTERLQKLHWGLLLVVSVFSYGSHAPLINLCKVDGKIPFSSSSTVILIELLKLLISSVLLLIQDLKSTRVSLSWRDITPFALPALLYAINNNLVVYMQLFMDPSTFQVLSNFKIASTAILYSLILRKRLSLRKWLALCLLTIAGVFHTYGGVQNESGPLPETDFYITPLGILLLSVYCLISGLSAVYTELILKTQKLPLNLQNFFLYLFGITINLGVHAVEAQDGGFFQGFSVWVLVIIATQALNGLLMSVVMKHSSNITRLFVISCSMLVNAVLSVLLFDLQLKPLFFLAVLSVVFSVHLYYQMR</sequence>
<keyword evidence="9" id="KW-1185">Reference proteome</keyword>
<reference evidence="9" key="1">
    <citation type="submission" date="2011-08" db="EMBL/GenBank/DDBJ databases">
        <title>The draft genome of Latimeria chalumnae.</title>
        <authorList>
            <person name="Di Palma F."/>
            <person name="Alfoldi J."/>
            <person name="Johnson J."/>
            <person name="Berlin A."/>
            <person name="Gnerre S."/>
            <person name="Jaffe D."/>
            <person name="MacCallum I."/>
            <person name="Young S."/>
            <person name="Walker B.J."/>
            <person name="Lander E."/>
            <person name="Lindblad-Toh K."/>
        </authorList>
    </citation>
    <scope>NUCLEOTIDE SEQUENCE [LARGE SCALE GENOMIC DNA]</scope>
    <source>
        <strain evidence="9">Wild caught</strain>
    </source>
</reference>
<dbReference type="EMBL" id="AFYH01184430">
    <property type="status" value="NOT_ANNOTATED_CDS"/>
    <property type="molecule type" value="Genomic_DNA"/>
</dbReference>
<feature type="transmembrane region" description="Helical" evidence="7">
    <location>
        <begin position="23"/>
        <end position="40"/>
    </location>
</feature>
<comment type="subcellular location">
    <subcellularLocation>
        <location evidence="1">Golgi apparatus membrane</location>
        <topology evidence="1">Multi-pass membrane protein</topology>
    </subcellularLocation>
</comment>
<reference evidence="8" key="2">
    <citation type="submission" date="2025-08" db="UniProtKB">
        <authorList>
            <consortium name="Ensembl"/>
        </authorList>
    </citation>
    <scope>IDENTIFICATION</scope>
</reference>
<dbReference type="GO" id="GO:0015165">
    <property type="term" value="F:pyrimidine nucleotide-sugar transmembrane transporter activity"/>
    <property type="evidence" value="ECO:0007669"/>
    <property type="project" value="InterPro"/>
</dbReference>
<dbReference type="Ensembl" id="ENSLACT00000007921.1">
    <property type="protein sequence ID" value="ENSLACP00000007855.1"/>
    <property type="gene ID" value="ENSLACG00000006955.1"/>
</dbReference>
<dbReference type="SUPFAM" id="SSF103481">
    <property type="entry name" value="Multidrug resistance efflux transporter EmrE"/>
    <property type="match status" value="1"/>
</dbReference>
<evidence type="ECO:0000313" key="8">
    <source>
        <dbReference type="Ensembl" id="ENSLACP00000007855.1"/>
    </source>
</evidence>
<dbReference type="NCBIfam" id="TIGR00803">
    <property type="entry name" value="nst"/>
    <property type="match status" value="1"/>
</dbReference>
<dbReference type="Bgee" id="ENSLACG00000006955">
    <property type="expression patterns" value="Expressed in muscle tissue and 6 other cell types or tissues"/>
</dbReference>
<evidence type="ECO:0000313" key="9">
    <source>
        <dbReference type="Proteomes" id="UP000008672"/>
    </source>
</evidence>
<feature type="transmembrane region" description="Helical" evidence="7">
    <location>
        <begin position="301"/>
        <end position="318"/>
    </location>
</feature>
<dbReference type="Pfam" id="PF04142">
    <property type="entry name" value="Nuc_sug_transp"/>
    <property type="match status" value="1"/>
</dbReference>
<dbReference type="GO" id="GO:0000139">
    <property type="term" value="C:Golgi membrane"/>
    <property type="evidence" value="ECO:0007669"/>
    <property type="project" value="UniProtKB-SubCell"/>
</dbReference>
<feature type="transmembrane region" description="Helical" evidence="7">
    <location>
        <begin position="179"/>
        <end position="207"/>
    </location>
</feature>
<dbReference type="PIRSF" id="PIRSF005799">
    <property type="entry name" value="UDP-gal_transpt"/>
    <property type="match status" value="1"/>
</dbReference>
<keyword evidence="4 7" id="KW-0812">Transmembrane</keyword>
<dbReference type="GeneTree" id="ENSGT00950000182827"/>
<feature type="transmembrane region" description="Helical" evidence="7">
    <location>
        <begin position="149"/>
        <end position="167"/>
    </location>
</feature>
<keyword evidence="3" id="KW-0813">Transport</keyword>
<evidence type="ECO:0000256" key="7">
    <source>
        <dbReference type="SAM" id="Phobius"/>
    </source>
</evidence>
<protein>
    <submittedName>
        <fullName evidence="8">Solute carrier family 35 member A4</fullName>
    </submittedName>
</protein>
<evidence type="ECO:0000256" key="5">
    <source>
        <dbReference type="ARBA" id="ARBA00022989"/>
    </source>
</evidence>
<comment type="similarity">
    <text evidence="2">Belongs to the nucleotide-sugar transporter family. SLC35A subfamily.</text>
</comment>
<feature type="transmembrane region" description="Helical" evidence="7">
    <location>
        <begin position="241"/>
        <end position="263"/>
    </location>
</feature>
<feature type="transmembrane region" description="Helical" evidence="7">
    <location>
        <begin position="120"/>
        <end position="140"/>
    </location>
</feature>
<evidence type="ECO:0000256" key="3">
    <source>
        <dbReference type="ARBA" id="ARBA00022597"/>
    </source>
</evidence>
<keyword evidence="6 7" id="KW-0472">Membrane</keyword>
<gene>
    <name evidence="8" type="primary">SLC35A4</name>
</gene>
<dbReference type="InterPro" id="IPR037185">
    <property type="entry name" value="EmrE-like"/>
</dbReference>
<feature type="transmembrane region" description="Helical" evidence="7">
    <location>
        <begin position="275"/>
        <end position="295"/>
    </location>
</feature>
<dbReference type="InterPro" id="IPR007271">
    <property type="entry name" value="Nuc_sug_transpt"/>
</dbReference>
<evidence type="ECO:0000256" key="2">
    <source>
        <dbReference type="ARBA" id="ARBA00009976"/>
    </source>
</evidence>
<dbReference type="AlphaFoldDB" id="H3ADY4"/>
<feature type="transmembrane region" description="Helical" evidence="7">
    <location>
        <begin position="92"/>
        <end position="114"/>
    </location>
</feature>
<dbReference type="InParanoid" id="H3ADY4"/>
<dbReference type="OMA" id="SSCVVMI"/>
<dbReference type="HOGENOM" id="CLU_024645_5_1_1"/>
<feature type="transmembrane region" description="Helical" evidence="7">
    <location>
        <begin position="219"/>
        <end position="235"/>
    </location>
</feature>
<keyword evidence="3" id="KW-0762">Sugar transport</keyword>
<evidence type="ECO:0000256" key="6">
    <source>
        <dbReference type="ARBA" id="ARBA00023136"/>
    </source>
</evidence>
<dbReference type="Proteomes" id="UP000008672">
    <property type="component" value="Unassembled WGS sequence"/>
</dbReference>
<dbReference type="FunCoup" id="H3ADY4">
    <property type="interactions" value="468"/>
</dbReference>
<feature type="transmembrane region" description="Helical" evidence="7">
    <location>
        <begin position="60"/>
        <end position="80"/>
    </location>
</feature>
<evidence type="ECO:0000256" key="4">
    <source>
        <dbReference type="ARBA" id="ARBA00022692"/>
    </source>
</evidence>
<proteinExistence type="inferred from homology"/>